<reference evidence="1" key="3">
    <citation type="submission" date="2025-09" db="UniProtKB">
        <authorList>
            <consortium name="Ensembl"/>
        </authorList>
    </citation>
    <scope>IDENTIFICATION</scope>
</reference>
<name>A0A8C6LMN4_NOTFU</name>
<keyword evidence="2" id="KW-1185">Reference proteome</keyword>
<protein>
    <submittedName>
        <fullName evidence="1">Uncharacterized protein</fullName>
    </submittedName>
</protein>
<accession>A0A8C6LMN4</accession>
<reference evidence="1" key="1">
    <citation type="submission" date="2014-08" db="EMBL/GenBank/DDBJ databases">
        <authorList>
            <person name="Senf B."/>
            <person name="Petzold A."/>
            <person name="Downie B.R."/>
            <person name="Koch P."/>
            <person name="Platzer M."/>
        </authorList>
    </citation>
    <scope>NUCLEOTIDE SEQUENCE [LARGE SCALE GENOMIC DNA]</scope>
    <source>
        <strain evidence="1">GRZ</strain>
    </source>
</reference>
<evidence type="ECO:0000313" key="2">
    <source>
        <dbReference type="Proteomes" id="UP000694548"/>
    </source>
</evidence>
<sequence>RPSLAFLKGEKPPKTHTHTFLFTCSCPMEGRPGEDPDAMDVTLICPVIWPMLLGAMLLPMETAFRLMVPPLYMLLLLCCPLGPRFYSWDYLLPPMLPCGQPFMSGEP</sequence>
<organism evidence="1 2">
    <name type="scientific">Nothobranchius furzeri</name>
    <name type="common">Turquoise killifish</name>
    <dbReference type="NCBI Taxonomy" id="105023"/>
    <lineage>
        <taxon>Eukaryota</taxon>
        <taxon>Metazoa</taxon>
        <taxon>Chordata</taxon>
        <taxon>Craniata</taxon>
        <taxon>Vertebrata</taxon>
        <taxon>Euteleostomi</taxon>
        <taxon>Actinopterygii</taxon>
        <taxon>Neopterygii</taxon>
        <taxon>Teleostei</taxon>
        <taxon>Neoteleostei</taxon>
        <taxon>Acanthomorphata</taxon>
        <taxon>Ovalentaria</taxon>
        <taxon>Atherinomorphae</taxon>
        <taxon>Cyprinodontiformes</taxon>
        <taxon>Nothobranchiidae</taxon>
        <taxon>Nothobranchius</taxon>
    </lineage>
</organism>
<reference evidence="1" key="2">
    <citation type="submission" date="2025-08" db="UniProtKB">
        <authorList>
            <consortium name="Ensembl"/>
        </authorList>
    </citation>
    <scope>IDENTIFICATION</scope>
</reference>
<dbReference type="Ensembl" id="ENSNFUT00015022346.1">
    <property type="protein sequence ID" value="ENSNFUP00015021345.1"/>
    <property type="gene ID" value="ENSNFUG00015010364.1"/>
</dbReference>
<dbReference type="AlphaFoldDB" id="A0A8C6LMN4"/>
<evidence type="ECO:0000313" key="1">
    <source>
        <dbReference type="Ensembl" id="ENSNFUP00015021345.1"/>
    </source>
</evidence>
<dbReference type="Proteomes" id="UP000694548">
    <property type="component" value="Chromosome sgr08"/>
</dbReference>
<dbReference type="GeneTree" id="ENSGT00960000188576"/>
<proteinExistence type="predicted"/>